<evidence type="ECO:0000256" key="1">
    <source>
        <dbReference type="SAM" id="MobiDB-lite"/>
    </source>
</evidence>
<keyword evidence="2" id="KW-0732">Signal</keyword>
<feature type="region of interest" description="Disordered" evidence="1">
    <location>
        <begin position="87"/>
        <end position="108"/>
    </location>
</feature>
<feature type="chain" id="PRO_5040423058" evidence="2">
    <location>
        <begin position="23"/>
        <end position="108"/>
    </location>
</feature>
<proteinExistence type="predicted"/>
<dbReference type="Proteomes" id="UP000703269">
    <property type="component" value="Unassembled WGS sequence"/>
</dbReference>
<evidence type="ECO:0000256" key="2">
    <source>
        <dbReference type="SAM" id="SignalP"/>
    </source>
</evidence>
<feature type="signal peptide" evidence="2">
    <location>
        <begin position="1"/>
        <end position="22"/>
    </location>
</feature>
<sequence length="108" mass="11434">MTHERSLAHVRAVLWRLTLGQAGTAEAPRAAVRARPSPGFALHAPPQPCRAAAPSTRAADHGARGAAFKFTHCAPDLVKITVLSQGRARREQVPHIPSLHGAARGDQA</sequence>
<dbReference type="EMBL" id="BPQB01000132">
    <property type="protein sequence ID" value="GJF00071.1"/>
    <property type="molecule type" value="Genomic_DNA"/>
</dbReference>
<name>A0A9P3GQS2_9APHY</name>
<dbReference type="AlphaFoldDB" id="A0A9P3GQS2"/>
<gene>
    <name evidence="3" type="ORF">PsYK624_163490</name>
</gene>
<keyword evidence="4" id="KW-1185">Reference proteome</keyword>
<protein>
    <submittedName>
        <fullName evidence="3">Uncharacterized protein</fullName>
    </submittedName>
</protein>
<reference evidence="3 4" key="1">
    <citation type="submission" date="2021-08" db="EMBL/GenBank/DDBJ databases">
        <title>Draft Genome Sequence of Phanerochaete sordida strain YK-624.</title>
        <authorList>
            <person name="Mori T."/>
            <person name="Dohra H."/>
            <person name="Suzuki T."/>
            <person name="Kawagishi H."/>
            <person name="Hirai H."/>
        </authorList>
    </citation>
    <scope>NUCLEOTIDE SEQUENCE [LARGE SCALE GENOMIC DNA]</scope>
    <source>
        <strain evidence="3 4">YK-624</strain>
    </source>
</reference>
<evidence type="ECO:0000313" key="4">
    <source>
        <dbReference type="Proteomes" id="UP000703269"/>
    </source>
</evidence>
<feature type="region of interest" description="Disordered" evidence="1">
    <location>
        <begin position="30"/>
        <end position="57"/>
    </location>
</feature>
<evidence type="ECO:0000313" key="3">
    <source>
        <dbReference type="EMBL" id="GJF00071.1"/>
    </source>
</evidence>
<accession>A0A9P3GQS2</accession>
<comment type="caution">
    <text evidence="3">The sequence shown here is derived from an EMBL/GenBank/DDBJ whole genome shotgun (WGS) entry which is preliminary data.</text>
</comment>
<organism evidence="3 4">
    <name type="scientific">Phanerochaete sordida</name>
    <dbReference type="NCBI Taxonomy" id="48140"/>
    <lineage>
        <taxon>Eukaryota</taxon>
        <taxon>Fungi</taxon>
        <taxon>Dikarya</taxon>
        <taxon>Basidiomycota</taxon>
        <taxon>Agaricomycotina</taxon>
        <taxon>Agaricomycetes</taxon>
        <taxon>Polyporales</taxon>
        <taxon>Phanerochaetaceae</taxon>
        <taxon>Phanerochaete</taxon>
    </lineage>
</organism>